<dbReference type="OrthoDB" id="3233388at2"/>
<gene>
    <name evidence="1" type="ORF">HA50_16745</name>
</gene>
<dbReference type="EMBL" id="MLJI01000001">
    <property type="protein sequence ID" value="ORM94901.1"/>
    <property type="molecule type" value="Genomic_DNA"/>
</dbReference>
<dbReference type="RefSeq" id="WP_084876724.1">
    <property type="nucleotide sequence ID" value="NZ_MLJI01000001.1"/>
</dbReference>
<evidence type="ECO:0000313" key="2">
    <source>
        <dbReference type="Proteomes" id="UP000193749"/>
    </source>
</evidence>
<comment type="caution">
    <text evidence="1">The sequence shown here is derived from an EMBL/GenBank/DDBJ whole genome shotgun (WGS) entry which is preliminary data.</text>
</comment>
<dbReference type="InterPro" id="IPR009241">
    <property type="entry name" value="HigB-like"/>
</dbReference>
<dbReference type="Proteomes" id="UP000193749">
    <property type="component" value="Unassembled WGS sequence"/>
</dbReference>
<dbReference type="STRING" id="55209.HA50_16745"/>
<sequence length="128" mass="14646">MVNNKKKKAHPVKLMDEARAELFSLDAVNRAEFISAIDDFELYGPAHAMVDTEKIEGELYELKTQSPTHWLRGFYFHLQDGLYVITHIFAKKTNKTPKANKEIGLTRYKAFKEAMTRAAIVKSKKSGK</sequence>
<evidence type="ECO:0008006" key="3">
    <source>
        <dbReference type="Google" id="ProtNLM"/>
    </source>
</evidence>
<dbReference type="AlphaFoldDB" id="A0A1X1EY50"/>
<dbReference type="Pfam" id="PF05973">
    <property type="entry name" value="Gp49"/>
    <property type="match status" value="1"/>
</dbReference>
<evidence type="ECO:0000313" key="1">
    <source>
        <dbReference type="EMBL" id="ORM94901.1"/>
    </source>
</evidence>
<name>A0A1X1EY50_PANCY</name>
<organism evidence="1 2">
    <name type="scientific">Pantoea cypripedii</name>
    <name type="common">Pectobacterium cypripedii</name>
    <name type="synonym">Erwinia cypripedii</name>
    <dbReference type="NCBI Taxonomy" id="55209"/>
    <lineage>
        <taxon>Bacteria</taxon>
        <taxon>Pseudomonadati</taxon>
        <taxon>Pseudomonadota</taxon>
        <taxon>Gammaproteobacteria</taxon>
        <taxon>Enterobacterales</taxon>
        <taxon>Erwiniaceae</taxon>
        <taxon>Pantoea</taxon>
    </lineage>
</organism>
<protein>
    <recommendedName>
        <fullName evidence="3">Addiction module toxin RelE</fullName>
    </recommendedName>
</protein>
<keyword evidence="2" id="KW-1185">Reference proteome</keyword>
<proteinExistence type="predicted"/>
<reference evidence="1 2" key="1">
    <citation type="journal article" date="2017" name="Antonie Van Leeuwenhoek">
        <title>Phylogenomic resolution of the bacterial genus Pantoea and its relationship with Erwinia and Tatumella.</title>
        <authorList>
            <person name="Palmer M."/>
            <person name="Steenkamp E.T."/>
            <person name="Coetzee M.P."/>
            <person name="Chan W.Y."/>
            <person name="van Zyl E."/>
            <person name="De Maayer P."/>
            <person name="Coutinho T.A."/>
            <person name="Blom J."/>
            <person name="Smits T.H."/>
            <person name="Duffy B."/>
            <person name="Venter S.N."/>
        </authorList>
    </citation>
    <scope>NUCLEOTIDE SEQUENCE [LARGE SCALE GENOMIC DNA]</scope>
    <source>
        <strain evidence="1 2">LMG 2657</strain>
    </source>
</reference>
<accession>A0A1X1EY50</accession>